<keyword evidence="1" id="KW-0732">Signal</keyword>
<dbReference type="GO" id="GO:0006508">
    <property type="term" value="P:proteolysis"/>
    <property type="evidence" value="ECO:0007669"/>
    <property type="project" value="InterPro"/>
</dbReference>
<dbReference type="InterPro" id="IPR005151">
    <property type="entry name" value="Tail-specific_protease"/>
</dbReference>
<dbReference type="KEGG" id="pact:CA264_00895"/>
<organism evidence="3 4">
    <name type="scientific">Pontibacter actiniarum</name>
    <dbReference type="NCBI Taxonomy" id="323450"/>
    <lineage>
        <taxon>Bacteria</taxon>
        <taxon>Pseudomonadati</taxon>
        <taxon>Bacteroidota</taxon>
        <taxon>Cytophagia</taxon>
        <taxon>Cytophagales</taxon>
        <taxon>Hymenobacteraceae</taxon>
        <taxon>Pontibacter</taxon>
    </lineage>
</organism>
<dbReference type="STRING" id="709015.GCA_000472485_04361"/>
<evidence type="ECO:0000313" key="3">
    <source>
        <dbReference type="EMBL" id="ARS34111.1"/>
    </source>
</evidence>
<dbReference type="InterPro" id="IPR029045">
    <property type="entry name" value="ClpP/crotonase-like_dom_sf"/>
</dbReference>
<dbReference type="EMBL" id="CP021235">
    <property type="protein sequence ID" value="ARS34111.1"/>
    <property type="molecule type" value="Genomic_DNA"/>
</dbReference>
<dbReference type="RefSeq" id="WP_025609528.1">
    <property type="nucleotide sequence ID" value="NZ_CP021235.1"/>
</dbReference>
<dbReference type="AlphaFoldDB" id="A0A1X9YMP5"/>
<dbReference type="Pfam" id="PF03572">
    <property type="entry name" value="Peptidase_S41"/>
    <property type="match status" value="1"/>
</dbReference>
<dbReference type="CDD" id="cd06567">
    <property type="entry name" value="Peptidase_S41"/>
    <property type="match status" value="1"/>
</dbReference>
<dbReference type="OrthoDB" id="7314861at2"/>
<evidence type="ECO:0000256" key="1">
    <source>
        <dbReference type="SAM" id="SignalP"/>
    </source>
</evidence>
<feature type="domain" description="Tail specific protease" evidence="2">
    <location>
        <begin position="89"/>
        <end position="311"/>
    </location>
</feature>
<sequence>MLKTIATVFLVFISLLSSAQTTSGSGDRLQLLLQDVIAKAKQFSVYKSRVDWPVLEAEVLLKGDSLISDAEFTRRVKLIFQALGDKHARLVFKGKMIRHKDGPPLDVRPALKGVFGGKSPEIRTSTLESGYGYILVPGTNKNDNMTNQQYQDSLCSLGLASLKGLVIDLRLNEGGSIHPMFTGFSQLFGTKTIGYTFGIKGNRISKLSVKNGSYYYDKYRATSVHNRCQPNKGLRIVVLTSQITSSAGEMLAVAFKGRDRTLFIGENTAGYITMVSGFKLNDSYLGLSSSFIADRNKNVYKEYVQPDVEMIEGDNFEDLQEDAKVQAALQWLKEE</sequence>
<dbReference type="GO" id="GO:0008236">
    <property type="term" value="F:serine-type peptidase activity"/>
    <property type="evidence" value="ECO:0007669"/>
    <property type="project" value="InterPro"/>
</dbReference>
<dbReference type="PANTHER" id="PTHR11261">
    <property type="entry name" value="INTERPHOTORECEPTOR RETINOID-BINDING PROTEIN"/>
    <property type="match status" value="1"/>
</dbReference>
<proteinExistence type="predicted"/>
<keyword evidence="4" id="KW-1185">Reference proteome</keyword>
<dbReference type="PANTHER" id="PTHR11261:SF3">
    <property type="entry name" value="RETINOL-BINDING PROTEIN 3"/>
    <property type="match status" value="1"/>
</dbReference>
<feature type="chain" id="PRO_5010985931" description="Tail specific protease domain-containing protein" evidence="1">
    <location>
        <begin position="20"/>
        <end position="335"/>
    </location>
</feature>
<reference evidence="4" key="1">
    <citation type="submission" date="2017-05" db="EMBL/GenBank/DDBJ databases">
        <authorList>
            <person name="Ray J."/>
            <person name="Price M."/>
            <person name="Deutschbauer A."/>
        </authorList>
    </citation>
    <scope>NUCLEOTIDE SEQUENCE [LARGE SCALE GENOMIC DNA]</scope>
    <source>
        <strain evidence="4">DSM 19842</strain>
    </source>
</reference>
<name>A0A1X9YMP5_9BACT</name>
<evidence type="ECO:0000259" key="2">
    <source>
        <dbReference type="SMART" id="SM00245"/>
    </source>
</evidence>
<dbReference type="Gene3D" id="3.90.226.10">
    <property type="entry name" value="2-enoyl-CoA Hydratase, Chain A, domain 1"/>
    <property type="match status" value="1"/>
</dbReference>
<evidence type="ECO:0000313" key="4">
    <source>
        <dbReference type="Proteomes" id="UP000266292"/>
    </source>
</evidence>
<accession>A0A1X9YMP5</accession>
<dbReference type="Proteomes" id="UP000266292">
    <property type="component" value="Chromosome"/>
</dbReference>
<dbReference type="SMART" id="SM00245">
    <property type="entry name" value="TSPc"/>
    <property type="match status" value="1"/>
</dbReference>
<dbReference type="SUPFAM" id="SSF52096">
    <property type="entry name" value="ClpP/crotonase"/>
    <property type="match status" value="1"/>
</dbReference>
<feature type="signal peptide" evidence="1">
    <location>
        <begin position="1"/>
        <end position="19"/>
    </location>
</feature>
<gene>
    <name evidence="3" type="ORF">CA264_00895</name>
</gene>
<protein>
    <recommendedName>
        <fullName evidence="2">Tail specific protease domain-containing protein</fullName>
    </recommendedName>
</protein>